<sequence>MFMFVTGRCAMTGKGSDIRMSRAVYDPAIREALTLGEVGRMKSVLKRARKVQAETGNLSAGIADLEAAIARLEKR</sequence>
<reference evidence="2 3" key="1">
    <citation type="journal article" date="1994" name="Int. J. Syst. Bacteriol.">
        <title>Phylogenetic positions of novel aerobic, bacteriochlorophyll a-containing bacteria and description of Roseococcus thiosulfatophilus gen. nov., sp. nov., Erythromicrobium ramosum gen. nov., sp. nov., and Erythrobacter litoralis sp. nov.</title>
        <authorList>
            <person name="Yurkov V."/>
            <person name="Stackebrandt E."/>
            <person name="Holmes A."/>
            <person name="Fuerst J.A."/>
            <person name="Hugenholtz P."/>
            <person name="Golecki J."/>
            <person name="Gad'on N."/>
            <person name="Gorlenko V.M."/>
            <person name="Kompantseva E.I."/>
            <person name="Drews G."/>
        </authorList>
    </citation>
    <scope>NUCLEOTIDE SEQUENCE [LARGE SCALE GENOMIC DNA]</scope>
    <source>
        <strain evidence="2 3">KR-99</strain>
    </source>
</reference>
<accession>A0A7V8U849</accession>
<protein>
    <submittedName>
        <fullName evidence="2">DUF1843 domain-containing protein</fullName>
    </submittedName>
</protein>
<dbReference type="EMBL" id="VDES01000001">
    <property type="protein sequence ID" value="MBA1373673.1"/>
    <property type="molecule type" value="Genomic_DNA"/>
</dbReference>
<evidence type="ECO:0000259" key="1">
    <source>
        <dbReference type="Pfam" id="PF08898"/>
    </source>
</evidence>
<name>A0A7V8U849_9SPHN</name>
<evidence type="ECO:0000313" key="3">
    <source>
        <dbReference type="Proteomes" id="UP000589292"/>
    </source>
</evidence>
<dbReference type="Proteomes" id="UP000589292">
    <property type="component" value="Unassembled WGS sequence"/>
</dbReference>
<proteinExistence type="predicted"/>
<feature type="domain" description="DUF1843" evidence="1">
    <location>
        <begin position="24"/>
        <end position="73"/>
    </location>
</feature>
<gene>
    <name evidence="2" type="ORF">FG486_04935</name>
</gene>
<dbReference type="Pfam" id="PF08898">
    <property type="entry name" value="DUF1843"/>
    <property type="match status" value="1"/>
</dbReference>
<dbReference type="InterPro" id="IPR014994">
    <property type="entry name" value="DUF1843"/>
</dbReference>
<dbReference type="AlphaFoldDB" id="A0A7V8U849"/>
<organism evidence="2 3">
    <name type="scientific">Sphingomonas ursincola</name>
    <dbReference type="NCBI Taxonomy" id="56361"/>
    <lineage>
        <taxon>Bacteria</taxon>
        <taxon>Pseudomonadati</taxon>
        <taxon>Pseudomonadota</taxon>
        <taxon>Alphaproteobacteria</taxon>
        <taxon>Sphingomonadales</taxon>
        <taxon>Sphingomonadaceae</taxon>
        <taxon>Sphingomonas</taxon>
    </lineage>
</organism>
<comment type="caution">
    <text evidence="2">The sequence shown here is derived from an EMBL/GenBank/DDBJ whole genome shotgun (WGS) entry which is preliminary data.</text>
</comment>
<keyword evidence="3" id="KW-1185">Reference proteome</keyword>
<evidence type="ECO:0000313" key="2">
    <source>
        <dbReference type="EMBL" id="MBA1373673.1"/>
    </source>
</evidence>